<comment type="caution">
    <text evidence="2">The sequence shown here is derived from an EMBL/GenBank/DDBJ whole genome shotgun (WGS) entry which is preliminary data.</text>
</comment>
<dbReference type="EMBL" id="JAIZAY010000013">
    <property type="protein sequence ID" value="KAJ8030130.1"/>
    <property type="molecule type" value="Genomic_DNA"/>
</dbReference>
<evidence type="ECO:0000313" key="3">
    <source>
        <dbReference type="Proteomes" id="UP001152320"/>
    </source>
</evidence>
<organism evidence="2 3">
    <name type="scientific">Holothuria leucospilota</name>
    <name type="common">Black long sea cucumber</name>
    <name type="synonym">Mertensiothuria leucospilota</name>
    <dbReference type="NCBI Taxonomy" id="206669"/>
    <lineage>
        <taxon>Eukaryota</taxon>
        <taxon>Metazoa</taxon>
        <taxon>Echinodermata</taxon>
        <taxon>Eleutherozoa</taxon>
        <taxon>Echinozoa</taxon>
        <taxon>Holothuroidea</taxon>
        <taxon>Aspidochirotacea</taxon>
        <taxon>Aspidochirotida</taxon>
        <taxon>Holothuriidae</taxon>
        <taxon>Holothuria</taxon>
    </lineage>
</organism>
<dbReference type="Pfam" id="PF26215">
    <property type="entry name" value="HTH_animal"/>
    <property type="match status" value="1"/>
</dbReference>
<dbReference type="OrthoDB" id="10025388at2759"/>
<proteinExistence type="predicted"/>
<reference evidence="2" key="1">
    <citation type="submission" date="2021-10" db="EMBL/GenBank/DDBJ databases">
        <title>Tropical sea cucumber genome reveals ecological adaptation and Cuvierian tubules defense mechanism.</title>
        <authorList>
            <person name="Chen T."/>
        </authorList>
    </citation>
    <scope>NUCLEOTIDE SEQUENCE</scope>
    <source>
        <strain evidence="2">Nanhai2018</strain>
        <tissue evidence="2">Muscle</tissue>
    </source>
</reference>
<gene>
    <name evidence="2" type="ORF">HOLleu_26444</name>
</gene>
<dbReference type="AlphaFoldDB" id="A0A9Q1BNZ9"/>
<keyword evidence="3" id="KW-1185">Reference proteome</keyword>
<dbReference type="Proteomes" id="UP001152320">
    <property type="component" value="Chromosome 13"/>
</dbReference>
<sequence length="106" mass="12319">MNSCQSYKKAIAYSQTIRILRICSDPATAQNRCEELVEYFVRRGHERKRTRLQHHNPRQSPVIDVTRTFFTVKFHPGLPDIRGFSKSLCPFSKCPSACVKWLHALL</sequence>
<evidence type="ECO:0000259" key="1">
    <source>
        <dbReference type="Pfam" id="PF26215"/>
    </source>
</evidence>
<feature type="domain" description="Helix-turn-helix" evidence="1">
    <location>
        <begin position="5"/>
        <end position="50"/>
    </location>
</feature>
<dbReference type="InterPro" id="IPR058912">
    <property type="entry name" value="HTH_animal"/>
</dbReference>
<evidence type="ECO:0000313" key="2">
    <source>
        <dbReference type="EMBL" id="KAJ8030130.1"/>
    </source>
</evidence>
<protein>
    <recommendedName>
        <fullName evidence="1">Helix-turn-helix domain-containing protein</fullName>
    </recommendedName>
</protein>
<name>A0A9Q1BNZ9_HOLLE</name>
<accession>A0A9Q1BNZ9</accession>